<keyword evidence="6" id="KW-1185">Reference proteome</keyword>
<dbReference type="Pfam" id="PF12833">
    <property type="entry name" value="HTH_18"/>
    <property type="match status" value="1"/>
</dbReference>
<dbReference type="Gene3D" id="1.10.10.60">
    <property type="entry name" value="Homeodomain-like"/>
    <property type="match status" value="1"/>
</dbReference>
<evidence type="ECO:0000313" key="6">
    <source>
        <dbReference type="Proteomes" id="UP001596501"/>
    </source>
</evidence>
<dbReference type="PANTHER" id="PTHR47894:SF4">
    <property type="entry name" value="HTH-TYPE TRANSCRIPTIONAL REGULATOR GADX"/>
    <property type="match status" value="1"/>
</dbReference>
<accession>A0ABW2QGW2</accession>
<gene>
    <name evidence="5" type="ORF">ACFQPB_04910</name>
</gene>
<name>A0ABW2QGW2_9BURK</name>
<evidence type="ECO:0000256" key="2">
    <source>
        <dbReference type="ARBA" id="ARBA00023125"/>
    </source>
</evidence>
<proteinExistence type="predicted"/>
<evidence type="ECO:0000259" key="4">
    <source>
        <dbReference type="PROSITE" id="PS01124"/>
    </source>
</evidence>
<dbReference type="InterPro" id="IPR032687">
    <property type="entry name" value="AraC-type_N"/>
</dbReference>
<comment type="caution">
    <text evidence="5">The sequence shown here is derived from an EMBL/GenBank/DDBJ whole genome shotgun (WGS) entry which is preliminary data.</text>
</comment>
<evidence type="ECO:0000256" key="3">
    <source>
        <dbReference type="ARBA" id="ARBA00023163"/>
    </source>
</evidence>
<dbReference type="PROSITE" id="PS01124">
    <property type="entry name" value="HTH_ARAC_FAMILY_2"/>
    <property type="match status" value="1"/>
</dbReference>
<sequence>MRNQPVQRSTSLKRAAVLSHFDEVATKLGLNPQPLLRKVGLTRQMLSVPTNMIPMDSTVALLDLTAQASGCDTVGLMMAEARSLADFGPISLLLVQQPSMRAALQTISQYRHVLNEALGLYIEDSGKQTIIREEIVTDYPGNACQSSDMAVGVLMVLFRAILGPQWRPQSAHFTRVAPKDVQIYKRLFKCALQFESEFNGLVCQSADLDKPNVQADAAMASYAQSFMDAMPKPGARSIVQDVRRSVYLLLPMGRASLEQVASGFGMNERTLQRQLDAAGVSFTAILNEVRRELAQRYIDNTSYSMGRVAELLGYSNLSSFTRWFTVQFQHAPSRKPRGQDRANLSGGI</sequence>
<dbReference type="Pfam" id="PF12625">
    <property type="entry name" value="Arabinose_bd"/>
    <property type="match status" value="1"/>
</dbReference>
<keyword evidence="2" id="KW-0238">DNA-binding</keyword>
<dbReference type="InterPro" id="IPR009057">
    <property type="entry name" value="Homeodomain-like_sf"/>
</dbReference>
<dbReference type="EMBL" id="JBHTCA010000003">
    <property type="protein sequence ID" value="MFC7408192.1"/>
    <property type="molecule type" value="Genomic_DNA"/>
</dbReference>
<dbReference type="SUPFAM" id="SSF46689">
    <property type="entry name" value="Homeodomain-like"/>
    <property type="match status" value="1"/>
</dbReference>
<dbReference type="RefSeq" id="WP_382220246.1">
    <property type="nucleotide sequence ID" value="NZ_JBHTCA010000003.1"/>
</dbReference>
<evidence type="ECO:0000313" key="5">
    <source>
        <dbReference type="EMBL" id="MFC7408192.1"/>
    </source>
</evidence>
<feature type="domain" description="HTH araC/xylS-type" evidence="4">
    <location>
        <begin position="240"/>
        <end position="338"/>
    </location>
</feature>
<dbReference type="SMART" id="SM00342">
    <property type="entry name" value="HTH_ARAC"/>
    <property type="match status" value="1"/>
</dbReference>
<reference evidence="6" key="1">
    <citation type="journal article" date="2019" name="Int. J. Syst. Evol. Microbiol.">
        <title>The Global Catalogue of Microorganisms (GCM) 10K type strain sequencing project: providing services to taxonomists for standard genome sequencing and annotation.</title>
        <authorList>
            <consortium name="The Broad Institute Genomics Platform"/>
            <consortium name="The Broad Institute Genome Sequencing Center for Infectious Disease"/>
            <person name="Wu L."/>
            <person name="Ma J."/>
        </authorList>
    </citation>
    <scope>NUCLEOTIDE SEQUENCE [LARGE SCALE GENOMIC DNA]</scope>
    <source>
        <strain evidence="6">CGMCC 1.12371</strain>
    </source>
</reference>
<protein>
    <submittedName>
        <fullName evidence="5">AraC family transcriptional regulator</fullName>
    </submittedName>
</protein>
<keyword evidence="1" id="KW-0805">Transcription regulation</keyword>
<dbReference type="InterPro" id="IPR018060">
    <property type="entry name" value="HTH_AraC"/>
</dbReference>
<organism evidence="5 6">
    <name type="scientific">Hydrogenophaga atypica</name>
    <dbReference type="NCBI Taxonomy" id="249409"/>
    <lineage>
        <taxon>Bacteria</taxon>
        <taxon>Pseudomonadati</taxon>
        <taxon>Pseudomonadota</taxon>
        <taxon>Betaproteobacteria</taxon>
        <taxon>Burkholderiales</taxon>
        <taxon>Comamonadaceae</taxon>
        <taxon>Hydrogenophaga</taxon>
    </lineage>
</organism>
<dbReference type="PANTHER" id="PTHR47894">
    <property type="entry name" value="HTH-TYPE TRANSCRIPTIONAL REGULATOR GADX"/>
    <property type="match status" value="1"/>
</dbReference>
<dbReference type="Proteomes" id="UP001596501">
    <property type="component" value="Unassembled WGS sequence"/>
</dbReference>
<keyword evidence="3" id="KW-0804">Transcription</keyword>
<evidence type="ECO:0000256" key="1">
    <source>
        <dbReference type="ARBA" id="ARBA00023015"/>
    </source>
</evidence>